<name>A0A1G5WBJ2_9EURY</name>
<dbReference type="PANTHER" id="PTHR22916:SF3">
    <property type="entry name" value="UDP-GLCNAC:BETAGAL BETA-1,3-N-ACETYLGLUCOSAMINYLTRANSFERASE-LIKE PROTEIN 1"/>
    <property type="match status" value="1"/>
</dbReference>
<protein>
    <submittedName>
        <fullName evidence="2">Glycosyltransferase involved in cell wall bisynthesis</fullName>
    </submittedName>
</protein>
<proteinExistence type="predicted"/>
<dbReference type="EMBL" id="FMXB01000009">
    <property type="protein sequence ID" value="SDA55433.1"/>
    <property type="molecule type" value="Genomic_DNA"/>
</dbReference>
<dbReference type="RefSeq" id="WP_149731838.1">
    <property type="nucleotide sequence ID" value="NZ_FMXB01000009.1"/>
</dbReference>
<dbReference type="InterPro" id="IPR029044">
    <property type="entry name" value="Nucleotide-diphossugar_trans"/>
</dbReference>
<dbReference type="Proteomes" id="UP000323439">
    <property type="component" value="Unassembled WGS sequence"/>
</dbReference>
<dbReference type="PANTHER" id="PTHR22916">
    <property type="entry name" value="GLYCOSYLTRANSFERASE"/>
    <property type="match status" value="1"/>
</dbReference>
<sequence>MDNFKMSVIVPVFNEAEYISTALDSIINQNFDSFEVIVVDDGSTDDTLKIAEDKLSSSGVPHKIIHQENGGVSSARNRAIDESNGEYIVFVDGDDYILTSHLSELYNPDHDFNLIQMVKKENDDVTTPHFYDVSEIATRDFIAQELEMKIPFNFVQLSYKRSIIVENGLKFRIDVSYGEDTDFALKALSLGNNMGISNEITYYYIQHEESLISTSKLKRFDYIPVLEDLAKFFEKNNQDDLAGLIHTSRIPKAIFGNMNYFFYKDYDFDEVMEKMKELDLFDKLAQFKGDKKFALKIRLFLLNPKLYYKMWKKFKNSID</sequence>
<keyword evidence="2" id="KW-0808">Transferase</keyword>
<evidence type="ECO:0000259" key="1">
    <source>
        <dbReference type="Pfam" id="PF00535"/>
    </source>
</evidence>
<dbReference type="OrthoDB" id="46222at2157"/>
<evidence type="ECO:0000313" key="2">
    <source>
        <dbReference type="EMBL" id="SDA55433.1"/>
    </source>
</evidence>
<gene>
    <name evidence="2" type="ORF">SAMN02910315_01285</name>
</gene>
<dbReference type="Pfam" id="PF00535">
    <property type="entry name" value="Glycos_transf_2"/>
    <property type="match status" value="1"/>
</dbReference>
<organism evidence="2 3">
    <name type="scientific">Methanobrevibacter millerae</name>
    <dbReference type="NCBI Taxonomy" id="230361"/>
    <lineage>
        <taxon>Archaea</taxon>
        <taxon>Methanobacteriati</taxon>
        <taxon>Methanobacteriota</taxon>
        <taxon>Methanomada group</taxon>
        <taxon>Methanobacteria</taxon>
        <taxon>Methanobacteriales</taxon>
        <taxon>Methanobacteriaceae</taxon>
        <taxon>Methanobrevibacter</taxon>
    </lineage>
</organism>
<dbReference type="AlphaFoldDB" id="A0A1G5WBJ2"/>
<feature type="domain" description="Glycosyltransferase 2-like" evidence="1">
    <location>
        <begin position="7"/>
        <end position="111"/>
    </location>
</feature>
<dbReference type="GO" id="GO:0016758">
    <property type="term" value="F:hexosyltransferase activity"/>
    <property type="evidence" value="ECO:0007669"/>
    <property type="project" value="UniProtKB-ARBA"/>
</dbReference>
<evidence type="ECO:0000313" key="3">
    <source>
        <dbReference type="Proteomes" id="UP000323439"/>
    </source>
</evidence>
<keyword evidence="3" id="KW-1185">Reference proteome</keyword>
<accession>A0A1G5WBJ2</accession>
<dbReference type="Gene3D" id="3.90.550.10">
    <property type="entry name" value="Spore Coat Polysaccharide Biosynthesis Protein SpsA, Chain A"/>
    <property type="match status" value="1"/>
</dbReference>
<reference evidence="2 3" key="1">
    <citation type="submission" date="2016-10" db="EMBL/GenBank/DDBJ databases">
        <authorList>
            <person name="Varghese N."/>
            <person name="Submissions S."/>
        </authorList>
    </citation>
    <scope>NUCLEOTIDE SEQUENCE [LARGE SCALE GENOMIC DNA]</scope>
    <source>
        <strain evidence="2 3">DSM 16643</strain>
    </source>
</reference>
<dbReference type="InterPro" id="IPR001173">
    <property type="entry name" value="Glyco_trans_2-like"/>
</dbReference>
<dbReference type="SUPFAM" id="SSF53448">
    <property type="entry name" value="Nucleotide-diphospho-sugar transferases"/>
    <property type="match status" value="1"/>
</dbReference>
<dbReference type="CDD" id="cd00761">
    <property type="entry name" value="Glyco_tranf_GTA_type"/>
    <property type="match status" value="1"/>
</dbReference>